<name>A0A1F7X8X9_9BACT</name>
<evidence type="ECO:0000313" key="2">
    <source>
        <dbReference type="Proteomes" id="UP000177053"/>
    </source>
</evidence>
<organism evidence="1 2">
    <name type="scientific">Candidatus Woesebacteria bacterium RBG_16_34_12</name>
    <dbReference type="NCBI Taxonomy" id="1802480"/>
    <lineage>
        <taxon>Bacteria</taxon>
        <taxon>Candidatus Woeseibacteriota</taxon>
    </lineage>
</organism>
<accession>A0A1F7X8X9</accession>
<evidence type="ECO:0000313" key="1">
    <source>
        <dbReference type="EMBL" id="OGM11474.1"/>
    </source>
</evidence>
<reference evidence="1 2" key="1">
    <citation type="journal article" date="2016" name="Nat. Commun.">
        <title>Thousands of microbial genomes shed light on interconnected biogeochemical processes in an aquifer system.</title>
        <authorList>
            <person name="Anantharaman K."/>
            <person name="Brown C.T."/>
            <person name="Hug L.A."/>
            <person name="Sharon I."/>
            <person name="Castelle C.J."/>
            <person name="Probst A.J."/>
            <person name="Thomas B.C."/>
            <person name="Singh A."/>
            <person name="Wilkins M.J."/>
            <person name="Karaoz U."/>
            <person name="Brodie E.L."/>
            <person name="Williams K.H."/>
            <person name="Hubbard S.S."/>
            <person name="Banfield J.F."/>
        </authorList>
    </citation>
    <scope>NUCLEOTIDE SEQUENCE [LARGE SCALE GENOMIC DNA]</scope>
</reference>
<comment type="caution">
    <text evidence="1">The sequence shown here is derived from an EMBL/GenBank/DDBJ whole genome shotgun (WGS) entry which is preliminary data.</text>
</comment>
<gene>
    <name evidence="1" type="ORF">A2Z22_00290</name>
</gene>
<dbReference type="AlphaFoldDB" id="A0A1F7X8X9"/>
<sequence length="429" mass="49274">MTEKKLENLNVPTYLQPTARLVNATLQEVEDGLASQARQDRGLSKSQQALLKVLSSEVYDGIKITAFGLHRSLEPFSKEYVGYGIDSKFKGLVTDLEYVQLLETGGLEAINGRVKELFESSGTEMTYEQRKEVMGKINDILGRAIYLFPHLARGVEVRLKPGAEARTKEFEDKFGWLDYYRNRYNMLLEAYQKKKSEPLPNSLILPLPYGFTTGTHGSGERAAMGASWEDVCLDFIHPHNDWQTKVPTLAVVLETPLITRHSTYFTLDEVESIQFTHKGEFTPYVDSEDVLVEKGSPETYYLRFRDFTNKSAFRNQEHLSELTDEEWRKVNREIISARAFSNLWKEDYSTKPRTLKKGFIASWGDNPNNVTLYELTNVELPKEETDEAIAVLYTRILKGDKSVIMHTREYKGNNIMRRLAEIPVAERHF</sequence>
<dbReference type="EMBL" id="MGFS01000016">
    <property type="protein sequence ID" value="OGM11474.1"/>
    <property type="molecule type" value="Genomic_DNA"/>
</dbReference>
<proteinExistence type="predicted"/>
<dbReference type="Proteomes" id="UP000177053">
    <property type="component" value="Unassembled WGS sequence"/>
</dbReference>
<protein>
    <submittedName>
        <fullName evidence="1">Uncharacterized protein</fullName>
    </submittedName>
</protein>